<evidence type="ECO:0000256" key="1">
    <source>
        <dbReference type="ARBA" id="ARBA00022723"/>
    </source>
</evidence>
<feature type="domain" description="C2H2-type" evidence="7">
    <location>
        <begin position="337"/>
        <end position="364"/>
    </location>
</feature>
<dbReference type="SUPFAM" id="SSF57667">
    <property type="entry name" value="beta-beta-alpha zinc fingers"/>
    <property type="match status" value="1"/>
</dbReference>
<dbReference type="GO" id="GO:0008270">
    <property type="term" value="F:zinc ion binding"/>
    <property type="evidence" value="ECO:0007669"/>
    <property type="project" value="UniProtKB-KW"/>
</dbReference>
<evidence type="ECO:0000313" key="9">
    <source>
        <dbReference type="Proteomes" id="UP000770717"/>
    </source>
</evidence>
<dbReference type="Proteomes" id="UP000770717">
    <property type="component" value="Unassembled WGS sequence"/>
</dbReference>
<evidence type="ECO:0000256" key="3">
    <source>
        <dbReference type="ARBA" id="ARBA00022771"/>
    </source>
</evidence>
<dbReference type="PROSITE" id="PS50157">
    <property type="entry name" value="ZINC_FINGER_C2H2_2"/>
    <property type="match status" value="3"/>
</dbReference>
<keyword evidence="2" id="KW-0677">Repeat</keyword>
<feature type="compositionally biased region" description="Basic and acidic residues" evidence="6">
    <location>
        <begin position="13"/>
        <end position="29"/>
    </location>
</feature>
<keyword evidence="1" id="KW-0479">Metal-binding</keyword>
<evidence type="ECO:0000256" key="2">
    <source>
        <dbReference type="ARBA" id="ARBA00022737"/>
    </source>
</evidence>
<keyword evidence="9" id="KW-1185">Reference proteome</keyword>
<gene>
    <name evidence="8" type="ORF">GDO78_014627</name>
</gene>
<evidence type="ECO:0000256" key="6">
    <source>
        <dbReference type="SAM" id="MobiDB-lite"/>
    </source>
</evidence>
<dbReference type="PANTHER" id="PTHR24409">
    <property type="entry name" value="ZINC FINGER PROTEIN 142"/>
    <property type="match status" value="1"/>
</dbReference>
<dbReference type="GO" id="GO:0000981">
    <property type="term" value="F:DNA-binding transcription factor activity, RNA polymerase II-specific"/>
    <property type="evidence" value="ECO:0007669"/>
    <property type="project" value="TreeGrafter"/>
</dbReference>
<comment type="caution">
    <text evidence="8">The sequence shown here is derived from an EMBL/GenBank/DDBJ whole genome shotgun (WGS) entry which is preliminary data.</text>
</comment>
<dbReference type="GO" id="GO:0005634">
    <property type="term" value="C:nucleus"/>
    <property type="evidence" value="ECO:0007669"/>
    <property type="project" value="TreeGrafter"/>
</dbReference>
<evidence type="ECO:0000259" key="7">
    <source>
        <dbReference type="PROSITE" id="PS50157"/>
    </source>
</evidence>
<feature type="domain" description="C2H2-type" evidence="7">
    <location>
        <begin position="309"/>
        <end position="336"/>
    </location>
</feature>
<feature type="region of interest" description="Disordered" evidence="6">
    <location>
        <begin position="1"/>
        <end position="32"/>
    </location>
</feature>
<dbReference type="InterPro" id="IPR013087">
    <property type="entry name" value="Znf_C2H2_type"/>
</dbReference>
<dbReference type="AlphaFoldDB" id="A0A8J6ELV3"/>
<dbReference type="Gene3D" id="3.30.160.60">
    <property type="entry name" value="Classic Zinc Finger"/>
    <property type="match status" value="1"/>
</dbReference>
<keyword evidence="3 5" id="KW-0863">Zinc-finger</keyword>
<accession>A0A8J6ELV3</accession>
<dbReference type="PANTHER" id="PTHR24409:SF319">
    <property type="entry name" value="ZINC FINGER PROTEIN 438"/>
    <property type="match status" value="1"/>
</dbReference>
<name>A0A8J6ELV3_ELECQ</name>
<evidence type="ECO:0000256" key="4">
    <source>
        <dbReference type="ARBA" id="ARBA00022833"/>
    </source>
</evidence>
<reference evidence="8" key="1">
    <citation type="thesis" date="2020" institute="ProQuest LLC" country="789 East Eisenhower Parkway, Ann Arbor, MI, USA">
        <title>Comparative Genomics and Chromosome Evolution.</title>
        <authorList>
            <person name="Mudd A.B."/>
        </authorList>
    </citation>
    <scope>NUCLEOTIDE SEQUENCE</scope>
    <source>
        <strain evidence="8">HN-11 Male</strain>
        <tissue evidence="8">Kidney and liver</tissue>
    </source>
</reference>
<dbReference type="GO" id="GO:0000977">
    <property type="term" value="F:RNA polymerase II transcription regulatory region sequence-specific DNA binding"/>
    <property type="evidence" value="ECO:0007669"/>
    <property type="project" value="TreeGrafter"/>
</dbReference>
<protein>
    <recommendedName>
        <fullName evidence="7">C2H2-type domain-containing protein</fullName>
    </recommendedName>
</protein>
<dbReference type="InterPro" id="IPR036236">
    <property type="entry name" value="Znf_C2H2_sf"/>
</dbReference>
<organism evidence="8 9">
    <name type="scientific">Eleutherodactylus coqui</name>
    <name type="common">Puerto Rican coqui</name>
    <dbReference type="NCBI Taxonomy" id="57060"/>
    <lineage>
        <taxon>Eukaryota</taxon>
        <taxon>Metazoa</taxon>
        <taxon>Chordata</taxon>
        <taxon>Craniata</taxon>
        <taxon>Vertebrata</taxon>
        <taxon>Euteleostomi</taxon>
        <taxon>Amphibia</taxon>
        <taxon>Batrachia</taxon>
        <taxon>Anura</taxon>
        <taxon>Neobatrachia</taxon>
        <taxon>Hyloidea</taxon>
        <taxon>Eleutherodactylidae</taxon>
        <taxon>Eleutherodactylinae</taxon>
        <taxon>Eleutherodactylus</taxon>
        <taxon>Eleutherodactylus</taxon>
    </lineage>
</organism>
<keyword evidence="4" id="KW-0862">Zinc</keyword>
<evidence type="ECO:0000256" key="5">
    <source>
        <dbReference type="PROSITE-ProRule" id="PRU00042"/>
    </source>
</evidence>
<evidence type="ECO:0000313" key="8">
    <source>
        <dbReference type="EMBL" id="KAG9471463.1"/>
    </source>
</evidence>
<dbReference type="EMBL" id="WNTK01000140">
    <property type="protein sequence ID" value="KAG9471463.1"/>
    <property type="molecule type" value="Genomic_DNA"/>
</dbReference>
<dbReference type="PROSITE" id="PS00028">
    <property type="entry name" value="ZINC_FINGER_C2H2_1"/>
    <property type="match status" value="4"/>
</dbReference>
<dbReference type="FunFam" id="3.30.160.60:FF:000946">
    <property type="entry name" value="Zinc finger protein 438"/>
    <property type="match status" value="1"/>
</dbReference>
<proteinExistence type="predicted"/>
<sequence>MQVNEDGPSEATTKLEPKTENAKPLRAAEESGLESRLFTTSGVEVCEVNNSNIPCTESSLNPSSATRSPIKLIEKRISSSNGSGSSVRYESAKVVDSTNSLTVLSPVVFGSPLQPLQSVPKGKLPILPYSKMKKSVASEAIKAKPSIGPTSVQTTPCEVQITSPSVNVLNFSALDSPRQPNLTSDPGIHINQNYSFARKRGKKRKTYSEILGYQTKIRLVGKKIITCKDKYKAQAEVAGKSETSSKKYRNIMPKPMGEFQSLASLSASNPLLNASTTECHLKNRFGSRLHRWRQGDHSLTPKSTAKVLYKCHVCDHSFQFKHHLQDHLNGHSNRRPYHCRLCRKAYVHSGSLSTHMKLHHSESRLKKLMCCEFCAKVFGHIRVYIGHLKEVHRVAISTESSCKLGKKSLTLKARPENSLLLQRNKSVSTEGDSVPRPNDGVQLQIRCGRCPFVATAFSAMKLHLFGVHGDESQEVLPEGVLQCGRGAQEEVVEEATHQWKLLDESRNGAEGYGCLVSTMKEPLVTPSADGEHPPGLSSQIKFFCRDHFNCLLCAEAYKSRQEVFRHWEEQHNCENPTLLWALFSSLPQNEQKNT</sequence>
<dbReference type="OrthoDB" id="3437960at2759"/>
<dbReference type="SMART" id="SM00355">
    <property type="entry name" value="ZnF_C2H2"/>
    <property type="match status" value="5"/>
</dbReference>
<feature type="domain" description="C2H2-type" evidence="7">
    <location>
        <begin position="548"/>
        <end position="576"/>
    </location>
</feature>